<dbReference type="InterPro" id="IPR038461">
    <property type="entry name" value="Schlafen_AlbA_2_dom_sf"/>
</dbReference>
<evidence type="ECO:0000259" key="1">
    <source>
        <dbReference type="Pfam" id="PF04326"/>
    </source>
</evidence>
<dbReference type="OrthoDB" id="3188432at2"/>
<dbReference type="Proteomes" id="UP000266615">
    <property type="component" value="Unassembled WGS sequence"/>
</dbReference>
<keyword evidence="2" id="KW-0067">ATP-binding</keyword>
<evidence type="ECO:0000313" key="3">
    <source>
        <dbReference type="Proteomes" id="UP000266615"/>
    </source>
</evidence>
<keyword evidence="3" id="KW-1185">Reference proteome</keyword>
<comment type="caution">
    <text evidence="2">The sequence shown here is derived from an EMBL/GenBank/DDBJ whole genome shotgun (WGS) entry which is preliminary data.</text>
</comment>
<keyword evidence="2" id="KW-0547">Nucleotide-binding</keyword>
<evidence type="ECO:0000313" key="2">
    <source>
        <dbReference type="EMBL" id="RJN32286.1"/>
    </source>
</evidence>
<dbReference type="AlphaFoldDB" id="A0A3A4F367"/>
<protein>
    <submittedName>
        <fullName evidence="2">ATP-binding protein</fullName>
    </submittedName>
</protein>
<proteinExistence type="predicted"/>
<organism evidence="2 3">
    <name type="scientific">Nesterenkonia natronophila</name>
    <dbReference type="NCBI Taxonomy" id="2174932"/>
    <lineage>
        <taxon>Bacteria</taxon>
        <taxon>Bacillati</taxon>
        <taxon>Actinomycetota</taxon>
        <taxon>Actinomycetes</taxon>
        <taxon>Micrococcales</taxon>
        <taxon>Micrococcaceae</taxon>
        <taxon>Nesterenkonia</taxon>
    </lineage>
</organism>
<gene>
    <name evidence="2" type="ORF">D3250_08635</name>
</gene>
<feature type="domain" description="Schlafen AlbA-2" evidence="1">
    <location>
        <begin position="2"/>
        <end position="120"/>
    </location>
</feature>
<accession>A0A3A4F367</accession>
<dbReference type="Pfam" id="PF04326">
    <property type="entry name" value="SLFN_AlbA_2"/>
    <property type="match status" value="1"/>
</dbReference>
<dbReference type="EMBL" id="QYZP01000002">
    <property type="protein sequence ID" value="RJN32286.1"/>
    <property type="molecule type" value="Genomic_DNA"/>
</dbReference>
<sequence length="381" mass="42602">METDDLDWKTKLPPRKNLAQNDFPKDVAAMANAGGGVIIYGVEEVQKAATRRTDAGELGEIHERALRSAAYTAISPPVMGLKIYRLGDEGHRAVIVEIPASTEGPHLIYRQDLFGAPKRNDADTVWMREREIEVAYRARFEERRRGDEALAGLYDEAAAGRGDDRAWLIAVARPRFPHIGAPIARHAIGDLFNRISTAAPTWSTNQVTHPISKCDFFAPRPGLRRWVAPDRGTRDNRETWASVHHDGSATLVTTAGGHSRREGNFEPHQIESSAIELGVVDFLALAWSTAEKYGLDEYDVRMGLVWSGKEPLRVWTVDSVGDLTDQYSTPLWRYTPVDATLNLQTTLEDFQSDVYEFAVTCVNQTGLRGLRWTRSPDKSFD</sequence>
<dbReference type="Gene3D" id="3.30.950.30">
    <property type="entry name" value="Schlafen, AAA domain"/>
    <property type="match status" value="1"/>
</dbReference>
<dbReference type="InterPro" id="IPR007421">
    <property type="entry name" value="Schlafen_AlbA_2_dom"/>
</dbReference>
<dbReference type="GO" id="GO:0005524">
    <property type="term" value="F:ATP binding"/>
    <property type="evidence" value="ECO:0007669"/>
    <property type="project" value="UniProtKB-KW"/>
</dbReference>
<name>A0A3A4F367_9MICC</name>
<reference evidence="2 3" key="1">
    <citation type="submission" date="2018-09" db="EMBL/GenBank/DDBJ databases">
        <title>Nesterenkonia natronophila sp. nov., an alkaliphilic actinobacteriume isolated from a soda lake, and emended description of the genus Nesterenkonia.</title>
        <authorList>
            <person name="Menes R.J."/>
            <person name="Iriarte A."/>
        </authorList>
    </citation>
    <scope>NUCLEOTIDE SEQUENCE [LARGE SCALE GENOMIC DNA]</scope>
    <source>
        <strain evidence="2 3">M8</strain>
    </source>
</reference>